<dbReference type="GO" id="GO:0030132">
    <property type="term" value="C:clathrin coat of coated pit"/>
    <property type="evidence" value="ECO:0007669"/>
    <property type="project" value="InterPro"/>
</dbReference>
<protein>
    <recommendedName>
        <fullName evidence="6">Clathrin light chain</fullName>
    </recommendedName>
</protein>
<feature type="compositionally biased region" description="Polar residues" evidence="8">
    <location>
        <begin position="78"/>
        <end position="88"/>
    </location>
</feature>
<gene>
    <name evidence="9" type="ORF">EG68_03179</name>
</gene>
<keyword evidence="5 6" id="KW-0968">Cytoplasmic vesicle</keyword>
<evidence type="ECO:0000256" key="6">
    <source>
        <dbReference type="RuleBase" id="RU363137"/>
    </source>
</evidence>
<sequence length="140" mass="15656">MSEIDPVSDFLTREQEALGDLGQELRFDSHTTGTWNDDPFGVNSGVTDEPGNVNSYIMLNDMTNSSNFPTDSHPHGLTQPNSTLNGLDSSAHTVCETWREEYNKRIQQKDAEEERLLAQLKEAGSKVCFEVPFTFPMVSL</sequence>
<evidence type="ECO:0000256" key="2">
    <source>
        <dbReference type="ARBA" id="ARBA00005263"/>
    </source>
</evidence>
<keyword evidence="3 6" id="KW-0472">Membrane</keyword>
<comment type="caution">
    <text evidence="9">The sequence shown here is derived from an EMBL/GenBank/DDBJ whole genome shotgun (WGS) entry which is preliminary data.</text>
</comment>
<evidence type="ECO:0000256" key="5">
    <source>
        <dbReference type="ARBA" id="ARBA00023329"/>
    </source>
</evidence>
<dbReference type="EMBL" id="JTDE01000934">
    <property type="protein sequence ID" value="KAF7260008.1"/>
    <property type="molecule type" value="Genomic_DNA"/>
</dbReference>
<keyword evidence="4 6" id="KW-0168">Coated pit</keyword>
<evidence type="ECO:0000256" key="8">
    <source>
        <dbReference type="SAM" id="MobiDB-lite"/>
    </source>
</evidence>
<comment type="function">
    <text evidence="6">Clathrin is the major protein of the polyhedral coat of coated pits and vesicles.</text>
</comment>
<proteinExistence type="inferred from homology"/>
<dbReference type="Proteomes" id="UP000822476">
    <property type="component" value="Unassembled WGS sequence"/>
</dbReference>
<feature type="coiled-coil region" evidence="7">
    <location>
        <begin position="99"/>
        <end position="126"/>
    </location>
</feature>
<dbReference type="OrthoDB" id="5512at2759"/>
<evidence type="ECO:0000313" key="9">
    <source>
        <dbReference type="EMBL" id="KAF7260008.1"/>
    </source>
</evidence>
<dbReference type="Pfam" id="PF01086">
    <property type="entry name" value="Clathrin_lg_ch"/>
    <property type="match status" value="1"/>
</dbReference>
<comment type="subcellular location">
    <subcellularLocation>
        <location evidence="1 6">Cytoplasmic vesicle membrane</location>
        <topology evidence="1 6">Peripheral membrane protein</topology>
        <orientation evidence="1 6">Cytoplasmic side</orientation>
    </subcellularLocation>
    <subcellularLocation>
        <location evidence="6">Membrane</location>
        <location evidence="6">Coated pit</location>
        <topology evidence="6">Peripheral membrane protein</topology>
        <orientation evidence="6">Cytoplasmic side</orientation>
    </subcellularLocation>
    <text evidence="6">Cytoplasmic face of coated pits and vesicles.</text>
</comment>
<evidence type="ECO:0000256" key="7">
    <source>
        <dbReference type="SAM" id="Coils"/>
    </source>
</evidence>
<dbReference type="GO" id="GO:0030130">
    <property type="term" value="C:clathrin coat of trans-Golgi network vesicle"/>
    <property type="evidence" value="ECO:0007669"/>
    <property type="project" value="InterPro"/>
</dbReference>
<dbReference type="GO" id="GO:0016192">
    <property type="term" value="P:vesicle-mediated transport"/>
    <property type="evidence" value="ECO:0007669"/>
    <property type="project" value="InterPro"/>
</dbReference>
<comment type="similarity">
    <text evidence="2 6">Belongs to the clathrin light chain family.</text>
</comment>
<dbReference type="InterPro" id="IPR000996">
    <property type="entry name" value="Clathrin_L-chain"/>
</dbReference>
<dbReference type="GO" id="GO:0006886">
    <property type="term" value="P:intracellular protein transport"/>
    <property type="evidence" value="ECO:0007669"/>
    <property type="project" value="InterPro"/>
</dbReference>
<keyword evidence="10" id="KW-1185">Reference proteome</keyword>
<evidence type="ECO:0000256" key="4">
    <source>
        <dbReference type="ARBA" id="ARBA00023176"/>
    </source>
</evidence>
<feature type="region of interest" description="Disordered" evidence="8">
    <location>
        <begin position="65"/>
        <end position="88"/>
    </location>
</feature>
<accession>A0A8S9Z8C0</accession>
<dbReference type="GO" id="GO:0005198">
    <property type="term" value="F:structural molecule activity"/>
    <property type="evidence" value="ECO:0007669"/>
    <property type="project" value="InterPro"/>
</dbReference>
<name>A0A8S9Z8C0_9TREM</name>
<keyword evidence="7" id="KW-0175">Coiled coil</keyword>
<reference evidence="9" key="1">
    <citation type="submission" date="2019-07" db="EMBL/GenBank/DDBJ databases">
        <title>Annotation for the trematode Paragonimus miyazaki's.</title>
        <authorList>
            <person name="Choi Y.-J."/>
        </authorList>
    </citation>
    <scope>NUCLEOTIDE SEQUENCE</scope>
    <source>
        <strain evidence="9">Japan</strain>
    </source>
</reference>
<evidence type="ECO:0000256" key="1">
    <source>
        <dbReference type="ARBA" id="ARBA00004180"/>
    </source>
</evidence>
<organism evidence="9 10">
    <name type="scientific">Paragonimus skrjabini miyazakii</name>
    <dbReference type="NCBI Taxonomy" id="59628"/>
    <lineage>
        <taxon>Eukaryota</taxon>
        <taxon>Metazoa</taxon>
        <taxon>Spiralia</taxon>
        <taxon>Lophotrochozoa</taxon>
        <taxon>Platyhelminthes</taxon>
        <taxon>Trematoda</taxon>
        <taxon>Digenea</taxon>
        <taxon>Plagiorchiida</taxon>
        <taxon>Troglotremata</taxon>
        <taxon>Troglotrematidae</taxon>
        <taxon>Paragonimus</taxon>
    </lineage>
</organism>
<evidence type="ECO:0000256" key="3">
    <source>
        <dbReference type="ARBA" id="ARBA00023136"/>
    </source>
</evidence>
<dbReference type="AlphaFoldDB" id="A0A8S9Z8C0"/>
<evidence type="ECO:0000313" key="10">
    <source>
        <dbReference type="Proteomes" id="UP000822476"/>
    </source>
</evidence>